<dbReference type="RefSeq" id="WP_144539558.1">
    <property type="nucleotide sequence ID" value="NZ_CBCSDC010000036.1"/>
</dbReference>
<evidence type="ECO:0000313" key="2">
    <source>
        <dbReference type="EMBL" id="TWH91070.1"/>
    </source>
</evidence>
<dbReference type="GeneID" id="65401805"/>
<keyword evidence="1" id="KW-0812">Transmembrane</keyword>
<gene>
    <name evidence="2" type="ORF">IQ19_00520</name>
</gene>
<reference evidence="2 3" key="1">
    <citation type="journal article" date="2015" name="Stand. Genomic Sci.">
        <title>Genomic Encyclopedia of Bacterial and Archaeal Type Strains, Phase III: the genomes of soil and plant-associated and newly described type strains.</title>
        <authorList>
            <person name="Whitman W.B."/>
            <person name="Woyke T."/>
            <person name="Klenk H.P."/>
            <person name="Zhou Y."/>
            <person name="Lilburn T.G."/>
            <person name="Beck B.J."/>
            <person name="De Vos P."/>
            <person name="Vandamme P."/>
            <person name="Eisen J.A."/>
            <person name="Garrity G."/>
            <person name="Hugenholtz P."/>
            <person name="Kyrpides N.C."/>
        </authorList>
    </citation>
    <scope>NUCLEOTIDE SEQUENCE [LARGE SCALE GENOMIC DNA]</scope>
    <source>
        <strain evidence="2 3">CGMCC 1.10115</strain>
    </source>
</reference>
<keyword evidence="1" id="KW-1133">Transmembrane helix</keyword>
<dbReference type="AlphaFoldDB" id="A0A562K6M4"/>
<sequence>MCFKPNERFISIVLSVLGISFFLWASGLFGIWMNGISYFSKNVDAYYNNGSPVEGKYSVSIDLSDLKSNEGKVVYEDGKNQIYVSKVFNNDESGYEVSFRSSGNYHMNGATLVSAIQHVPTDNDFTGIPEVTAVGAYRGKTFTLSPSGTSGLNFRDGDEFGFYLFPTDKDIEVDLEKDETIEIILSNLYLNIWVAKRLFQ</sequence>
<keyword evidence="1" id="KW-0472">Membrane</keyword>
<evidence type="ECO:0000256" key="1">
    <source>
        <dbReference type="SAM" id="Phobius"/>
    </source>
</evidence>
<feature type="transmembrane region" description="Helical" evidence="1">
    <location>
        <begin position="12"/>
        <end position="33"/>
    </location>
</feature>
<evidence type="ECO:0000313" key="3">
    <source>
        <dbReference type="Proteomes" id="UP000318667"/>
    </source>
</evidence>
<dbReference type="Proteomes" id="UP000318667">
    <property type="component" value="Unassembled WGS sequence"/>
</dbReference>
<keyword evidence="3" id="KW-1185">Reference proteome</keyword>
<name>A0A562K6M4_9BACI</name>
<organism evidence="2 3">
    <name type="scientific">Cytobacillus oceanisediminis</name>
    <dbReference type="NCBI Taxonomy" id="665099"/>
    <lineage>
        <taxon>Bacteria</taxon>
        <taxon>Bacillati</taxon>
        <taxon>Bacillota</taxon>
        <taxon>Bacilli</taxon>
        <taxon>Bacillales</taxon>
        <taxon>Bacillaceae</taxon>
        <taxon>Cytobacillus</taxon>
    </lineage>
</organism>
<dbReference type="OrthoDB" id="2589718at2"/>
<proteinExistence type="predicted"/>
<dbReference type="EMBL" id="VLKI01000001">
    <property type="protein sequence ID" value="TWH91070.1"/>
    <property type="molecule type" value="Genomic_DNA"/>
</dbReference>
<protein>
    <submittedName>
        <fullName evidence="2">Uncharacterized protein</fullName>
    </submittedName>
</protein>
<accession>A0A562K6M4</accession>
<comment type="caution">
    <text evidence="2">The sequence shown here is derived from an EMBL/GenBank/DDBJ whole genome shotgun (WGS) entry which is preliminary data.</text>
</comment>